<sequence length="248" mass="27332">MACEHKYYSLILKGCSRQENLRQQLENVLLRGKLAIKMAIDQMPSVIIYKGKVNNILEILPIFTAEKAAITVTFGGVPQPLPLKKIYPHFSELTPDLQALLTPVPQNLWLGETIHLIIAATFLEENGALIISSHAIYFVDKPADDTNCRWLIIPYTQITGFPAVSPGNNLIINCCDPNGCQTNTFSLQAESLPAAATAIRKAKAAKHYLTKVRTTCLGCGFLSEDYADSAPFEALCHCGQPYERIIIA</sequence>
<reference evidence="1 2" key="1">
    <citation type="submission" date="2019-02" db="EMBL/GenBank/DDBJ databases">
        <title>Closed genome of Sporomusa termitida DSM 4440.</title>
        <authorList>
            <person name="Poehlein A."/>
            <person name="Daniel R."/>
        </authorList>
    </citation>
    <scope>NUCLEOTIDE SEQUENCE [LARGE SCALE GENOMIC DNA]</scope>
    <source>
        <strain evidence="1 2">DSM 4440</strain>
    </source>
</reference>
<name>A0A517E0G0_9FIRM</name>
<evidence type="ECO:0000313" key="2">
    <source>
        <dbReference type="Proteomes" id="UP000320776"/>
    </source>
</evidence>
<dbReference type="KEGG" id="sted:SPTER_45630"/>
<accession>A0A517E0G0</accession>
<dbReference type="RefSeq" id="WP_144352405.1">
    <property type="nucleotide sequence ID" value="NZ_CP036259.1"/>
</dbReference>
<evidence type="ECO:0000313" key="1">
    <source>
        <dbReference type="EMBL" id="QDR83091.1"/>
    </source>
</evidence>
<dbReference type="Proteomes" id="UP000320776">
    <property type="component" value="Chromosome"/>
</dbReference>
<organism evidence="1 2">
    <name type="scientific">Sporomusa termitida</name>
    <dbReference type="NCBI Taxonomy" id="2377"/>
    <lineage>
        <taxon>Bacteria</taxon>
        <taxon>Bacillati</taxon>
        <taxon>Bacillota</taxon>
        <taxon>Negativicutes</taxon>
        <taxon>Selenomonadales</taxon>
        <taxon>Sporomusaceae</taxon>
        <taxon>Sporomusa</taxon>
    </lineage>
</organism>
<dbReference type="OrthoDB" id="1677685at2"/>
<gene>
    <name evidence="1" type="ORF">SPTER_45630</name>
</gene>
<proteinExistence type="predicted"/>
<dbReference type="AlphaFoldDB" id="A0A517E0G0"/>
<keyword evidence="2" id="KW-1185">Reference proteome</keyword>
<protein>
    <submittedName>
        <fullName evidence="1">Uncharacterized protein</fullName>
    </submittedName>
</protein>
<dbReference type="EMBL" id="CP036259">
    <property type="protein sequence ID" value="QDR83091.1"/>
    <property type="molecule type" value="Genomic_DNA"/>
</dbReference>